<protein>
    <submittedName>
        <fullName evidence="4">SAM-dependent MidA family methyltransferase</fullName>
    </submittedName>
</protein>
<keyword evidence="5" id="KW-1185">Reference proteome</keyword>
<keyword evidence="1 4" id="KW-0489">Methyltransferase</keyword>
<dbReference type="Gene3D" id="3.40.50.12710">
    <property type="match status" value="1"/>
</dbReference>
<organism evidence="4 5">
    <name type="scientific">Sphaerotilus mobilis</name>
    <dbReference type="NCBI Taxonomy" id="47994"/>
    <lineage>
        <taxon>Bacteria</taxon>
        <taxon>Pseudomonadati</taxon>
        <taxon>Pseudomonadota</taxon>
        <taxon>Betaproteobacteria</taxon>
        <taxon>Burkholderiales</taxon>
        <taxon>Sphaerotilaceae</taxon>
        <taxon>Sphaerotilus</taxon>
    </lineage>
</organism>
<dbReference type="PANTHER" id="PTHR12049:SF7">
    <property type="entry name" value="PROTEIN ARGININE METHYLTRANSFERASE NDUFAF7, MITOCHONDRIAL"/>
    <property type="match status" value="1"/>
</dbReference>
<sequence>MSPRDPPNAPFRTEPVSVASTPQPRPATGLAGLPASPDSAALLQRIASAIEDAGGWIGFERYMALALYSPGLGYYSRGDRQFGALPDSGSDFITSPELSRLYGRALARQVAQALRALPAGTPHEVWEFGAGSGALAAQLLAGLADEGVPVKRYTIVDLSSALRERQRLTLTEHVPTQAHKVRWVAQLPAVFDGVVVANELLDAIPVVLLHADGHGWFERGVALVPGSAASGTPVLTWADRPTDLRPPVDDVPWPPGTVIELPRQAEAWMRTLAASLRCGAAFLIDYGFPAHEFYHPQRHAGTLVCHRAHRVDADPLEAPGDKDISAHVDFSAIALAAQDAGMDVLGYTSQARFLINCGLVGDLADADLRERAAAQKLITEHEMGELFKVLAVASAGFPLDPLGFVAGDRSHTL</sequence>
<evidence type="ECO:0000256" key="2">
    <source>
        <dbReference type="ARBA" id="ARBA00022679"/>
    </source>
</evidence>
<dbReference type="GO" id="GO:0035243">
    <property type="term" value="F:protein-arginine omega-N symmetric methyltransferase activity"/>
    <property type="evidence" value="ECO:0007669"/>
    <property type="project" value="TreeGrafter"/>
</dbReference>
<dbReference type="AlphaFoldDB" id="A0A4Q7LMV4"/>
<feature type="region of interest" description="Disordered" evidence="3">
    <location>
        <begin position="1"/>
        <end position="33"/>
    </location>
</feature>
<dbReference type="InterPro" id="IPR003788">
    <property type="entry name" value="NDUFAF7"/>
</dbReference>
<dbReference type="Proteomes" id="UP000293433">
    <property type="component" value="Unassembled WGS sequence"/>
</dbReference>
<accession>A0A4Q7LMV4</accession>
<dbReference type="PANTHER" id="PTHR12049">
    <property type="entry name" value="PROTEIN ARGININE METHYLTRANSFERASE NDUFAF7, MITOCHONDRIAL"/>
    <property type="match status" value="1"/>
</dbReference>
<reference evidence="4 5" key="1">
    <citation type="submission" date="2019-02" db="EMBL/GenBank/DDBJ databases">
        <title>Genomic Encyclopedia of Type Strains, Phase IV (KMG-IV): sequencing the most valuable type-strain genomes for metagenomic binning, comparative biology and taxonomic classification.</title>
        <authorList>
            <person name="Goeker M."/>
        </authorList>
    </citation>
    <scope>NUCLEOTIDE SEQUENCE [LARGE SCALE GENOMIC DNA]</scope>
    <source>
        <strain evidence="4 5">DSM 10617</strain>
    </source>
</reference>
<proteinExistence type="predicted"/>
<keyword evidence="2 4" id="KW-0808">Transferase</keyword>
<evidence type="ECO:0000313" key="5">
    <source>
        <dbReference type="Proteomes" id="UP000293433"/>
    </source>
</evidence>
<dbReference type="SUPFAM" id="SSF53335">
    <property type="entry name" value="S-adenosyl-L-methionine-dependent methyltransferases"/>
    <property type="match status" value="1"/>
</dbReference>
<dbReference type="InterPro" id="IPR038375">
    <property type="entry name" value="NDUFAF7_sf"/>
</dbReference>
<comment type="caution">
    <text evidence="4">The sequence shown here is derived from an EMBL/GenBank/DDBJ whole genome shotgun (WGS) entry which is preliminary data.</text>
</comment>
<name>A0A4Q7LMV4_9BURK</name>
<gene>
    <name evidence="4" type="ORF">EV685_2374</name>
</gene>
<dbReference type="Pfam" id="PF02636">
    <property type="entry name" value="Methyltransf_28"/>
    <property type="match status" value="1"/>
</dbReference>
<dbReference type="GO" id="GO:0032259">
    <property type="term" value="P:methylation"/>
    <property type="evidence" value="ECO:0007669"/>
    <property type="project" value="UniProtKB-KW"/>
</dbReference>
<evidence type="ECO:0000256" key="3">
    <source>
        <dbReference type="SAM" id="MobiDB-lite"/>
    </source>
</evidence>
<evidence type="ECO:0000313" key="4">
    <source>
        <dbReference type="EMBL" id="RZS54889.1"/>
    </source>
</evidence>
<dbReference type="EMBL" id="SGWV01000009">
    <property type="protein sequence ID" value="RZS54889.1"/>
    <property type="molecule type" value="Genomic_DNA"/>
</dbReference>
<evidence type="ECO:0000256" key="1">
    <source>
        <dbReference type="ARBA" id="ARBA00022603"/>
    </source>
</evidence>
<dbReference type="InterPro" id="IPR029063">
    <property type="entry name" value="SAM-dependent_MTases_sf"/>
</dbReference>